<evidence type="ECO:0000313" key="2">
    <source>
        <dbReference type="Proteomes" id="UP001152561"/>
    </source>
</evidence>
<dbReference type="AlphaFoldDB" id="A0A9Q1RJS5"/>
<keyword evidence="2" id="KW-1185">Reference proteome</keyword>
<reference evidence="2" key="1">
    <citation type="journal article" date="2023" name="Proc. Natl. Acad. Sci. U.S.A.">
        <title>Genomic and structural basis for evolution of tropane alkaloid biosynthesis.</title>
        <authorList>
            <person name="Wanga Y.-J."/>
            <person name="Taina T."/>
            <person name="Yua J.-Y."/>
            <person name="Lia J."/>
            <person name="Xua B."/>
            <person name="Chenc J."/>
            <person name="D'Auriad J.C."/>
            <person name="Huanga J.-P."/>
            <person name="Huanga S.-X."/>
        </authorList>
    </citation>
    <scope>NUCLEOTIDE SEQUENCE [LARGE SCALE GENOMIC DNA]</scope>
    <source>
        <strain evidence="2">cv. KIB-2019</strain>
    </source>
</reference>
<organism evidence="1 2">
    <name type="scientific">Anisodus acutangulus</name>
    <dbReference type="NCBI Taxonomy" id="402998"/>
    <lineage>
        <taxon>Eukaryota</taxon>
        <taxon>Viridiplantae</taxon>
        <taxon>Streptophyta</taxon>
        <taxon>Embryophyta</taxon>
        <taxon>Tracheophyta</taxon>
        <taxon>Spermatophyta</taxon>
        <taxon>Magnoliopsida</taxon>
        <taxon>eudicotyledons</taxon>
        <taxon>Gunneridae</taxon>
        <taxon>Pentapetalae</taxon>
        <taxon>asterids</taxon>
        <taxon>lamiids</taxon>
        <taxon>Solanales</taxon>
        <taxon>Solanaceae</taxon>
        <taxon>Solanoideae</taxon>
        <taxon>Hyoscyameae</taxon>
        <taxon>Anisodus</taxon>
    </lineage>
</organism>
<accession>A0A9Q1RJS5</accession>
<name>A0A9Q1RJS5_9SOLA</name>
<evidence type="ECO:0000313" key="1">
    <source>
        <dbReference type="EMBL" id="KAJ8560024.1"/>
    </source>
</evidence>
<protein>
    <submittedName>
        <fullName evidence="1">Uncharacterized protein</fullName>
    </submittedName>
</protein>
<dbReference type="Proteomes" id="UP001152561">
    <property type="component" value="Unassembled WGS sequence"/>
</dbReference>
<sequence>MCRISVVLNIVVGNWYHRTGFEGASVEYCESVLGLKSKESDELKNWSKNCVRSEAKDNIEVINQYFQMDKSWIGMPRTTTKP</sequence>
<comment type="caution">
    <text evidence="1">The sequence shown here is derived from an EMBL/GenBank/DDBJ whole genome shotgun (WGS) entry which is preliminary data.</text>
</comment>
<dbReference type="EMBL" id="JAJAGQ010000006">
    <property type="protein sequence ID" value="KAJ8560024.1"/>
    <property type="molecule type" value="Genomic_DNA"/>
</dbReference>
<proteinExistence type="predicted"/>
<gene>
    <name evidence="1" type="ORF">K7X08_004082</name>
</gene>